<feature type="region of interest" description="Disordered" evidence="1">
    <location>
        <begin position="257"/>
        <end position="303"/>
    </location>
</feature>
<dbReference type="CDD" id="cd00821">
    <property type="entry name" value="PH"/>
    <property type="match status" value="1"/>
</dbReference>
<evidence type="ECO:0000256" key="1">
    <source>
        <dbReference type="SAM" id="MobiDB-lite"/>
    </source>
</evidence>
<feature type="region of interest" description="Disordered" evidence="1">
    <location>
        <begin position="438"/>
        <end position="466"/>
    </location>
</feature>
<dbReference type="Proteomes" id="UP000031036">
    <property type="component" value="Unassembled WGS sequence"/>
</dbReference>
<dbReference type="OrthoDB" id="5875192at2759"/>
<organism evidence="2 3">
    <name type="scientific">Toxocara canis</name>
    <name type="common">Canine roundworm</name>
    <dbReference type="NCBI Taxonomy" id="6265"/>
    <lineage>
        <taxon>Eukaryota</taxon>
        <taxon>Metazoa</taxon>
        <taxon>Ecdysozoa</taxon>
        <taxon>Nematoda</taxon>
        <taxon>Chromadorea</taxon>
        <taxon>Rhabditida</taxon>
        <taxon>Spirurina</taxon>
        <taxon>Ascaridomorpha</taxon>
        <taxon>Ascaridoidea</taxon>
        <taxon>Toxocaridae</taxon>
        <taxon>Toxocara</taxon>
    </lineage>
</organism>
<dbReference type="SUPFAM" id="SSF50156">
    <property type="entry name" value="PDZ domain-like"/>
    <property type="match status" value="1"/>
</dbReference>
<dbReference type="AlphaFoldDB" id="A0A0B2V849"/>
<comment type="caution">
    <text evidence="2">The sequence shown here is derived from an EMBL/GenBank/DDBJ whole genome shotgun (WGS) entry which is preliminary data.</text>
</comment>
<evidence type="ECO:0008006" key="4">
    <source>
        <dbReference type="Google" id="ProtNLM"/>
    </source>
</evidence>
<feature type="compositionally biased region" description="Polar residues" evidence="1">
    <location>
        <begin position="452"/>
        <end position="466"/>
    </location>
</feature>
<feature type="compositionally biased region" description="Low complexity" evidence="1">
    <location>
        <begin position="289"/>
        <end position="299"/>
    </location>
</feature>
<reference evidence="2 3" key="1">
    <citation type="submission" date="2014-11" db="EMBL/GenBank/DDBJ databases">
        <title>Genetic blueprint of the zoonotic pathogen Toxocara canis.</title>
        <authorList>
            <person name="Zhu X.-Q."/>
            <person name="Korhonen P.K."/>
            <person name="Cai H."/>
            <person name="Young N.D."/>
            <person name="Nejsum P."/>
            <person name="von Samson-Himmelstjerna G."/>
            <person name="Boag P.R."/>
            <person name="Tan P."/>
            <person name="Li Q."/>
            <person name="Min J."/>
            <person name="Yang Y."/>
            <person name="Wang X."/>
            <person name="Fang X."/>
            <person name="Hall R.S."/>
            <person name="Hofmann A."/>
            <person name="Sternberg P.W."/>
            <person name="Jex A.R."/>
            <person name="Gasser R.B."/>
        </authorList>
    </citation>
    <scope>NUCLEOTIDE SEQUENCE [LARGE SCALE GENOMIC DNA]</scope>
    <source>
        <strain evidence="2">PN_DK_2014</strain>
    </source>
</reference>
<name>A0A0B2V849_TOXCA</name>
<dbReference type="SUPFAM" id="SSF50729">
    <property type="entry name" value="PH domain-like"/>
    <property type="match status" value="1"/>
</dbReference>
<evidence type="ECO:0000313" key="3">
    <source>
        <dbReference type="Proteomes" id="UP000031036"/>
    </source>
</evidence>
<dbReference type="STRING" id="6265.A0A0B2V849"/>
<gene>
    <name evidence="2" type="ORF">Tcan_04649</name>
</gene>
<protein>
    <recommendedName>
        <fullName evidence="4">PDZ domain-containing protein</fullName>
    </recommendedName>
</protein>
<dbReference type="EMBL" id="JPKZ01002256">
    <property type="protein sequence ID" value="KHN77684.1"/>
    <property type="molecule type" value="Genomic_DNA"/>
</dbReference>
<keyword evidence="3" id="KW-1185">Reference proteome</keyword>
<dbReference type="InterPro" id="IPR036034">
    <property type="entry name" value="PDZ_sf"/>
</dbReference>
<evidence type="ECO:0000313" key="2">
    <source>
        <dbReference type="EMBL" id="KHN77684.1"/>
    </source>
</evidence>
<dbReference type="OMA" id="NIAIQRV"/>
<accession>A0A0B2V849</accession>
<proteinExistence type="predicted"/>
<sequence>MSVQREVIKSNWLQHKVRKKSGTLIRKKLSALWEVSESEFVVHLDYFRLHMNLPRTLLLEKEDESFKCNQKIRYEEAEWVVLCVHDDRIPLLEWYFSEESSQEHKPTKVIDLLDSAFVTPVISDSRSFIIGFTHSSREPIELAALTPEDCSDWVHTSMATLVRLRCLNDSTNVYTALSDSAPTIYPNSTEQRPYQFSLDDEVPHSSAPVLMATETETNEVSPYEHLALAVDFGNMSTSDQNSSCESSAARVADAAKMRRKSECGKDIPPPLPPRDATLPSSPLIRDATLPSSPRLSSPRAGSVYDFPRNCVSSPKGVYGTLEHNRHSPINSPLSTTASPVSPLARSSDCGLLADGSSILSQEIAPPKEMETRTHAKRGYSIPSSIVITPRDQRSLENAAVGCASVNGTVKNNAYDIPLCIPSDNQFRSSSLVETAETQVVNSTSETSSSASPRTLKSPTPSNDLYASPVGTTLTKLTPIAIQLTLCVESIAFVEINERIWIAGWTASSDKHLAGALRIGDELVQVGGVRVEEISHLPGLFYSSSIPGSPVNLLIRQVPYGTEYTFTKTCRNYDFGVVLHKHKNKLEEVRGGSPAFQAGIRAHIVGMNGTLTSACVTHFDGRPLSLFSRNDELLNLIGMVPFMSKFTLIIQPYDFMKEIKREIKKMKNYGVFVRN</sequence>
<feature type="compositionally biased region" description="Low complexity" evidence="1">
    <location>
        <begin position="442"/>
        <end position="451"/>
    </location>
</feature>